<proteinExistence type="predicted"/>
<accession>A0ACC3D8L7</accession>
<organism evidence="1 2">
    <name type="scientific">Coniosporium uncinatum</name>
    <dbReference type="NCBI Taxonomy" id="93489"/>
    <lineage>
        <taxon>Eukaryota</taxon>
        <taxon>Fungi</taxon>
        <taxon>Dikarya</taxon>
        <taxon>Ascomycota</taxon>
        <taxon>Pezizomycotina</taxon>
        <taxon>Dothideomycetes</taxon>
        <taxon>Dothideomycetes incertae sedis</taxon>
        <taxon>Coniosporium</taxon>
    </lineage>
</organism>
<dbReference type="Proteomes" id="UP001186974">
    <property type="component" value="Unassembled WGS sequence"/>
</dbReference>
<evidence type="ECO:0000313" key="1">
    <source>
        <dbReference type="EMBL" id="KAK3063340.1"/>
    </source>
</evidence>
<dbReference type="EMBL" id="JAWDJW010006888">
    <property type="protein sequence ID" value="KAK3063340.1"/>
    <property type="molecule type" value="Genomic_DNA"/>
</dbReference>
<reference evidence="1" key="1">
    <citation type="submission" date="2024-09" db="EMBL/GenBank/DDBJ databases">
        <title>Black Yeasts Isolated from many extreme environments.</title>
        <authorList>
            <person name="Coleine C."/>
            <person name="Stajich J.E."/>
            <person name="Selbmann L."/>
        </authorList>
    </citation>
    <scope>NUCLEOTIDE SEQUENCE</scope>
    <source>
        <strain evidence="1">CCFEE 5737</strain>
    </source>
</reference>
<evidence type="ECO:0000313" key="2">
    <source>
        <dbReference type="Proteomes" id="UP001186974"/>
    </source>
</evidence>
<protein>
    <submittedName>
        <fullName evidence="1">Coiled-coil domain-containing protein 25</fullName>
    </submittedName>
</protein>
<gene>
    <name evidence="1" type="primary">CCDC25_1</name>
    <name evidence="1" type="ORF">LTS18_001168</name>
</gene>
<keyword evidence="2" id="KW-1185">Reference proteome</keyword>
<sequence length="212" mass="24719">MVYYFTSNVVSPSAFIYVGKDKVENEELIRYGLEEDQFHVDNLSSAHVYLRMPEGQTWDAITESLLVDCAQLTKANSIEGNKKDNVTVIYTPWSNLKKDGSMAVGQVGFRDQKKVKRIHVAQRENPIVNRLNKTKVEKFPDLRQEKEDRLKELRGRDRAAQQIRQKEEARIAKERKELAWKRDHAYDDLFSEENLASSSNQDRDADFEEDFM</sequence>
<name>A0ACC3D8L7_9PEZI</name>
<comment type="caution">
    <text evidence="1">The sequence shown here is derived from an EMBL/GenBank/DDBJ whole genome shotgun (WGS) entry which is preliminary data.</text>
</comment>